<evidence type="ECO:0000313" key="1">
    <source>
        <dbReference type="EMBL" id="GAA1499735.1"/>
    </source>
</evidence>
<evidence type="ECO:0000313" key="2">
    <source>
        <dbReference type="Proteomes" id="UP001500443"/>
    </source>
</evidence>
<reference evidence="1 2" key="1">
    <citation type="journal article" date="2019" name="Int. J. Syst. Evol. Microbiol.">
        <title>The Global Catalogue of Microorganisms (GCM) 10K type strain sequencing project: providing services to taxonomists for standard genome sequencing and annotation.</title>
        <authorList>
            <consortium name="The Broad Institute Genomics Platform"/>
            <consortium name="The Broad Institute Genome Sequencing Center for Infectious Disease"/>
            <person name="Wu L."/>
            <person name="Ma J."/>
        </authorList>
    </citation>
    <scope>NUCLEOTIDE SEQUENCE [LARGE SCALE GENOMIC DNA]</scope>
    <source>
        <strain evidence="1 2">JCM 15481</strain>
    </source>
</reference>
<dbReference type="RefSeq" id="WP_027753906.1">
    <property type="nucleotide sequence ID" value="NZ_BAAAPF010000257.1"/>
</dbReference>
<accession>A0ABN1ZIG9</accession>
<dbReference type="Proteomes" id="UP001500443">
    <property type="component" value="Unassembled WGS sequence"/>
</dbReference>
<keyword evidence="2" id="KW-1185">Reference proteome</keyword>
<name>A0ABN1ZIG9_9ACTN</name>
<organism evidence="1 2">
    <name type="scientific">Streptomyces synnematoformans</name>
    <dbReference type="NCBI Taxonomy" id="415721"/>
    <lineage>
        <taxon>Bacteria</taxon>
        <taxon>Bacillati</taxon>
        <taxon>Actinomycetota</taxon>
        <taxon>Actinomycetes</taxon>
        <taxon>Kitasatosporales</taxon>
        <taxon>Streptomycetaceae</taxon>
        <taxon>Streptomyces</taxon>
    </lineage>
</organism>
<gene>
    <name evidence="1" type="ORF">GCM10009802_53980</name>
</gene>
<dbReference type="EMBL" id="BAAAPF010000257">
    <property type="protein sequence ID" value="GAA1499735.1"/>
    <property type="molecule type" value="Genomic_DNA"/>
</dbReference>
<sequence>MRTEDTAFVGGPLDGRTLAVHVGATGRPPKVYEVPVPDPAGGPPTVHVYRLEPADLSPRLKLPRGWVYTYDPEGAPERHRWPWSRRRGVNPPG</sequence>
<comment type="caution">
    <text evidence="1">The sequence shown here is derived from an EMBL/GenBank/DDBJ whole genome shotgun (WGS) entry which is preliminary data.</text>
</comment>
<proteinExistence type="predicted"/>
<protein>
    <submittedName>
        <fullName evidence="1">Uncharacterized protein</fullName>
    </submittedName>
</protein>